<dbReference type="GO" id="GO:0016853">
    <property type="term" value="F:isomerase activity"/>
    <property type="evidence" value="ECO:0007669"/>
    <property type="project" value="UniProtKB-KW"/>
</dbReference>
<dbReference type="Gene3D" id="3.20.20.150">
    <property type="entry name" value="Divalent-metal-dependent TIM barrel enzymes"/>
    <property type="match status" value="1"/>
</dbReference>
<dbReference type="InterPro" id="IPR036237">
    <property type="entry name" value="Xyl_isomerase-like_sf"/>
</dbReference>
<comment type="caution">
    <text evidence="2">The sequence shown here is derived from an EMBL/GenBank/DDBJ whole genome shotgun (WGS) entry which is preliminary data.</text>
</comment>
<dbReference type="EMBL" id="JBJDQH010000014">
    <property type="protein sequence ID" value="MFK4270566.1"/>
    <property type="molecule type" value="Genomic_DNA"/>
</dbReference>
<evidence type="ECO:0000313" key="3">
    <source>
        <dbReference type="Proteomes" id="UP001620295"/>
    </source>
</evidence>
<protein>
    <submittedName>
        <fullName evidence="2">Sugar phosphate isomerase/epimerase family protein</fullName>
    </submittedName>
</protein>
<dbReference type="PANTHER" id="PTHR12110:SF52">
    <property type="entry name" value="XYLOSE ISOMERASE"/>
    <property type="match status" value="1"/>
</dbReference>
<evidence type="ECO:0000259" key="1">
    <source>
        <dbReference type="Pfam" id="PF01261"/>
    </source>
</evidence>
<dbReference type="InterPro" id="IPR050312">
    <property type="entry name" value="IolE/XylAMocC-like"/>
</dbReference>
<accession>A0ABW8M2A5</accession>
<gene>
    <name evidence="2" type="ORF">ACI2L5_37410</name>
</gene>
<keyword evidence="2" id="KW-0413">Isomerase</keyword>
<evidence type="ECO:0000313" key="2">
    <source>
        <dbReference type="EMBL" id="MFK4270566.1"/>
    </source>
</evidence>
<dbReference type="InterPro" id="IPR013022">
    <property type="entry name" value="Xyl_isomerase-like_TIM-brl"/>
</dbReference>
<keyword evidence="3" id="KW-1185">Reference proteome</keyword>
<reference evidence="2 3" key="1">
    <citation type="submission" date="2024-11" db="EMBL/GenBank/DDBJ databases">
        <title>The Natural Products Discovery Center: Release of the First 8490 Sequenced Strains for Exploring Actinobacteria Biosynthetic Diversity.</title>
        <authorList>
            <person name="Kalkreuter E."/>
            <person name="Kautsar S.A."/>
            <person name="Yang D."/>
            <person name="Bader C.D."/>
            <person name="Teijaro C.N."/>
            <person name="Fluegel L."/>
            <person name="Davis C.M."/>
            <person name="Simpson J.R."/>
            <person name="Lauterbach L."/>
            <person name="Steele A.D."/>
            <person name="Gui C."/>
            <person name="Meng S."/>
            <person name="Li G."/>
            <person name="Viehrig K."/>
            <person name="Ye F."/>
            <person name="Su P."/>
            <person name="Kiefer A.F."/>
            <person name="Nichols A."/>
            <person name="Cepeda A.J."/>
            <person name="Yan W."/>
            <person name="Fan B."/>
            <person name="Jiang Y."/>
            <person name="Adhikari A."/>
            <person name="Zheng C.-J."/>
            <person name="Schuster L."/>
            <person name="Cowan T.M."/>
            <person name="Smanski M.J."/>
            <person name="Chevrette M.G."/>
            <person name="De Carvalho L.P.S."/>
            <person name="Shen B."/>
        </authorList>
    </citation>
    <scope>NUCLEOTIDE SEQUENCE [LARGE SCALE GENOMIC DNA]</scope>
    <source>
        <strain evidence="2 3">NPDC020863</strain>
    </source>
</reference>
<proteinExistence type="predicted"/>
<feature type="domain" description="Xylose isomerase-like TIM barrel" evidence="1">
    <location>
        <begin position="30"/>
        <end position="247"/>
    </location>
</feature>
<organism evidence="2 3">
    <name type="scientific">Streptomyces milbemycinicus</name>
    <dbReference type="NCBI Taxonomy" id="476552"/>
    <lineage>
        <taxon>Bacteria</taxon>
        <taxon>Bacillati</taxon>
        <taxon>Actinomycetota</taxon>
        <taxon>Actinomycetes</taxon>
        <taxon>Kitasatosporales</taxon>
        <taxon>Streptomycetaceae</taxon>
        <taxon>Streptomyces</taxon>
    </lineage>
</organism>
<name>A0ABW8M2A5_9ACTN</name>
<sequence length="275" mass="30461">MALGLSTYAFFWQISGKAPKRLTLPDMLHRTRELGVGVFQICDYPLIEALEDAELADLRALARELGIQLELGTRGVRPSHLLRYLDLADKLGATFVRSMLNTNDHRPTVDEAVALLRETLPAYAERGVTLGLETYEQVSTDDLLAVVTGVDSPHLGVCLDPGNSVARLERPADVIDRTAPYVVNIHVKDFSFTRRDGWVGFTFAGCPLGEGLLDYGHMVGAVRPEERGVNQIVEHWLPWQGGFEETARLEDAWTKHSVTTLNTLMHPDALTRSAS</sequence>
<dbReference type="Proteomes" id="UP001620295">
    <property type="component" value="Unassembled WGS sequence"/>
</dbReference>
<dbReference type="Pfam" id="PF01261">
    <property type="entry name" value="AP_endonuc_2"/>
    <property type="match status" value="1"/>
</dbReference>
<dbReference type="SUPFAM" id="SSF51658">
    <property type="entry name" value="Xylose isomerase-like"/>
    <property type="match status" value="1"/>
</dbReference>
<dbReference type="RefSeq" id="WP_404748072.1">
    <property type="nucleotide sequence ID" value="NZ_JBJDQH010000014.1"/>
</dbReference>
<dbReference type="PANTHER" id="PTHR12110">
    <property type="entry name" value="HYDROXYPYRUVATE ISOMERASE"/>
    <property type="match status" value="1"/>
</dbReference>